<accession>A0A1H9UT94</accession>
<dbReference type="AlphaFoldDB" id="A0A1H9UT94"/>
<dbReference type="STRING" id="416874.SAMN04487958_107188"/>
<name>A0A1H9UT94_9GAMM</name>
<dbReference type="Proteomes" id="UP000198505">
    <property type="component" value="Unassembled WGS sequence"/>
</dbReference>
<feature type="transmembrane region" description="Helical" evidence="1">
    <location>
        <begin position="53"/>
        <end position="72"/>
    </location>
</feature>
<dbReference type="EMBL" id="FOGS01000007">
    <property type="protein sequence ID" value="SES12287.1"/>
    <property type="molecule type" value="Genomic_DNA"/>
</dbReference>
<keyword evidence="1" id="KW-1133">Transmembrane helix</keyword>
<protein>
    <submittedName>
        <fullName evidence="2">Phage holin family (Lysis protein S)</fullName>
    </submittedName>
</protein>
<organism evidence="2 3">
    <name type="scientific">Vreelandella subterranea</name>
    <dbReference type="NCBI Taxonomy" id="416874"/>
    <lineage>
        <taxon>Bacteria</taxon>
        <taxon>Pseudomonadati</taxon>
        <taxon>Pseudomonadota</taxon>
        <taxon>Gammaproteobacteria</taxon>
        <taxon>Oceanospirillales</taxon>
        <taxon>Halomonadaceae</taxon>
        <taxon>Vreelandella</taxon>
    </lineage>
</organism>
<keyword evidence="1" id="KW-0472">Membrane</keyword>
<keyword evidence="3" id="KW-1185">Reference proteome</keyword>
<gene>
    <name evidence="2" type="ORF">SAMN04487958_107188</name>
</gene>
<evidence type="ECO:0000313" key="2">
    <source>
        <dbReference type="EMBL" id="SES12287.1"/>
    </source>
</evidence>
<keyword evidence="1" id="KW-0812">Transmembrane</keyword>
<reference evidence="3" key="1">
    <citation type="submission" date="2016-10" db="EMBL/GenBank/DDBJ databases">
        <authorList>
            <person name="Varghese N."/>
            <person name="Submissions S."/>
        </authorList>
    </citation>
    <scope>NUCLEOTIDE SEQUENCE [LARGE SCALE GENOMIC DNA]</scope>
    <source>
        <strain evidence="3">CGMCC 1.6495</strain>
    </source>
</reference>
<feature type="transmembrane region" description="Helical" evidence="1">
    <location>
        <begin position="20"/>
        <end position="41"/>
    </location>
</feature>
<feature type="transmembrane region" description="Helical" evidence="1">
    <location>
        <begin position="84"/>
        <end position="100"/>
    </location>
</feature>
<evidence type="ECO:0000256" key="1">
    <source>
        <dbReference type="SAM" id="Phobius"/>
    </source>
</evidence>
<evidence type="ECO:0000313" key="3">
    <source>
        <dbReference type="Proteomes" id="UP000198505"/>
    </source>
</evidence>
<proteinExistence type="predicted"/>
<sequence>MHKRIKENRPMPNRDPNNWQWLISMIPYLLLSAATFTVGFVTVLHNGGPWRKALMSATVGTILSLSLYPGFLWLTDYYGLPDEFAFAACVFLSIMGLEWIRAKADGLYEVLLGFLKKWLK</sequence>